<gene>
    <name evidence="2" type="ORF">K457DRAFT_24215</name>
</gene>
<dbReference type="EMBL" id="KV442096">
    <property type="protein sequence ID" value="OAQ24345.1"/>
    <property type="molecule type" value="Genomic_DNA"/>
</dbReference>
<evidence type="ECO:0000313" key="3">
    <source>
        <dbReference type="Proteomes" id="UP000078512"/>
    </source>
</evidence>
<dbReference type="Proteomes" id="UP000078512">
    <property type="component" value="Unassembled WGS sequence"/>
</dbReference>
<feature type="signal peptide" evidence="1">
    <location>
        <begin position="1"/>
        <end position="20"/>
    </location>
</feature>
<name>A0A197JGT0_9FUNG</name>
<proteinExistence type="predicted"/>
<organism evidence="2 3">
    <name type="scientific">Linnemannia elongata AG-77</name>
    <dbReference type="NCBI Taxonomy" id="1314771"/>
    <lineage>
        <taxon>Eukaryota</taxon>
        <taxon>Fungi</taxon>
        <taxon>Fungi incertae sedis</taxon>
        <taxon>Mucoromycota</taxon>
        <taxon>Mortierellomycotina</taxon>
        <taxon>Mortierellomycetes</taxon>
        <taxon>Mortierellales</taxon>
        <taxon>Mortierellaceae</taxon>
        <taxon>Linnemannia</taxon>
    </lineage>
</organism>
<protein>
    <submittedName>
        <fullName evidence="2">Uncharacterized protein</fullName>
    </submittedName>
</protein>
<sequence length="335" mass="35232">MKIISIAAAVLAVAIATVQAVPVPDGGLISTIIRDNDVNVRIPVNVDAHDIKVLKRHTVNTEVKENDVNVNAPVDADLSNLRVLSKRNLVNTEVKDNNVDVKVPVNADAHNLRVLSSKRSNLVNTVVNDNNVDVKVPVNVDAHNAKVLFTLTSGPLQHLITLRTTAIATTAILWFGGIVAVASLHVASAGITCHEGSAQALFNPGVTFAKKNIQCQSQGNLGVCSDLASKITGGAFHIVGSGMGVCPSPLFVGNGKAIITWNTGERSIIPQANIRAETSTVLIEGRLSEDVNFAGCKLRMSGRVTASAIEIGTQCITSGVTNNGWAMGMATIECE</sequence>
<keyword evidence="1" id="KW-0732">Signal</keyword>
<evidence type="ECO:0000313" key="2">
    <source>
        <dbReference type="EMBL" id="OAQ24345.1"/>
    </source>
</evidence>
<feature type="chain" id="PRO_5008275929" evidence="1">
    <location>
        <begin position="21"/>
        <end position="335"/>
    </location>
</feature>
<accession>A0A197JGT0</accession>
<keyword evidence="3" id="KW-1185">Reference proteome</keyword>
<evidence type="ECO:0000256" key="1">
    <source>
        <dbReference type="SAM" id="SignalP"/>
    </source>
</evidence>
<dbReference type="OrthoDB" id="2427749at2759"/>
<dbReference type="STRING" id="1314771.A0A197JGT0"/>
<reference evidence="2 3" key="1">
    <citation type="submission" date="2016-05" db="EMBL/GenBank/DDBJ databases">
        <title>Genome sequencing reveals origins of a unique bacterial endosymbiosis in the earliest lineages of terrestrial Fungi.</title>
        <authorList>
            <consortium name="DOE Joint Genome Institute"/>
            <person name="Uehling J."/>
            <person name="Gryganskyi A."/>
            <person name="Hameed K."/>
            <person name="Tschaplinski T."/>
            <person name="Misztal P."/>
            <person name="Wu S."/>
            <person name="Desiro A."/>
            <person name="Vande Pol N."/>
            <person name="Du Z.-Y."/>
            <person name="Zienkiewicz A."/>
            <person name="Zienkiewicz K."/>
            <person name="Morin E."/>
            <person name="Tisserant E."/>
            <person name="Splivallo R."/>
            <person name="Hainaut M."/>
            <person name="Henrissat B."/>
            <person name="Ohm R."/>
            <person name="Kuo A."/>
            <person name="Yan J."/>
            <person name="Lipzen A."/>
            <person name="Nolan M."/>
            <person name="Labutti K."/>
            <person name="Barry K."/>
            <person name="Goldstein A."/>
            <person name="Labbe J."/>
            <person name="Schadt C."/>
            <person name="Tuskan G."/>
            <person name="Grigoriev I."/>
            <person name="Martin F."/>
            <person name="Vilgalys R."/>
            <person name="Bonito G."/>
        </authorList>
    </citation>
    <scope>NUCLEOTIDE SEQUENCE [LARGE SCALE GENOMIC DNA]</scope>
    <source>
        <strain evidence="2 3">AG-77</strain>
    </source>
</reference>
<dbReference type="AlphaFoldDB" id="A0A197JGT0"/>